<dbReference type="AlphaFoldDB" id="A0A4S3TG30"/>
<proteinExistence type="predicted"/>
<keyword evidence="3" id="KW-1185">Reference proteome</keyword>
<gene>
    <name evidence="2" type="ORF">D8Y22_22220</name>
</gene>
<dbReference type="EMBL" id="RBZW01000077">
    <property type="protein sequence ID" value="THE62782.1"/>
    <property type="molecule type" value="Genomic_DNA"/>
</dbReference>
<protein>
    <recommendedName>
        <fullName evidence="1">PD-(D/E)XK endonuclease-like domain-containing protein</fullName>
    </recommendedName>
</protein>
<name>A0A4S3TG30_9EURY</name>
<reference evidence="2 3" key="1">
    <citation type="submission" date="2018-10" db="EMBL/GenBank/DDBJ databases">
        <title>Natronolimnobius sp. XQ-INN 246 isolated from Inner Mongolia Autonomous Region of China.</title>
        <authorList>
            <person name="Xue Q."/>
        </authorList>
    </citation>
    <scope>NUCLEOTIDE SEQUENCE [LARGE SCALE GENOMIC DNA]</scope>
    <source>
        <strain evidence="2 3">XQ-INN 246</strain>
    </source>
</reference>
<evidence type="ECO:0000313" key="2">
    <source>
        <dbReference type="EMBL" id="THE62782.1"/>
    </source>
</evidence>
<dbReference type="RefSeq" id="WP_141466797.1">
    <property type="nucleotide sequence ID" value="NZ_RBZW01000077.1"/>
</dbReference>
<comment type="caution">
    <text evidence="2">The sequence shown here is derived from an EMBL/GenBank/DDBJ whole genome shotgun (WGS) entry which is preliminary data.</text>
</comment>
<dbReference type="Pfam" id="PF12705">
    <property type="entry name" value="PDDEXK_1"/>
    <property type="match status" value="1"/>
</dbReference>
<organism evidence="2 3">
    <name type="scientific">Salinadaptatus halalkaliphilus</name>
    <dbReference type="NCBI Taxonomy" id="2419781"/>
    <lineage>
        <taxon>Archaea</taxon>
        <taxon>Methanobacteriati</taxon>
        <taxon>Methanobacteriota</taxon>
        <taxon>Stenosarchaea group</taxon>
        <taxon>Halobacteria</taxon>
        <taxon>Halobacteriales</taxon>
        <taxon>Natrialbaceae</taxon>
        <taxon>Salinadaptatus</taxon>
    </lineage>
</organism>
<evidence type="ECO:0000313" key="3">
    <source>
        <dbReference type="Proteomes" id="UP000318864"/>
    </source>
</evidence>
<feature type="domain" description="PD-(D/E)XK endonuclease-like" evidence="1">
    <location>
        <begin position="15"/>
        <end position="125"/>
    </location>
</feature>
<dbReference type="Proteomes" id="UP000318864">
    <property type="component" value="Unassembled WGS sequence"/>
</dbReference>
<dbReference type="InterPro" id="IPR038726">
    <property type="entry name" value="PDDEXK_AddAB-type"/>
</dbReference>
<dbReference type="OrthoDB" id="275334at2157"/>
<evidence type="ECO:0000259" key="1">
    <source>
        <dbReference type="Pfam" id="PF12705"/>
    </source>
</evidence>
<accession>A0A4S3TG30</accession>
<sequence length="351" mass="38687">MSNGGSNSSQQAATHLSIDGLETYLECPRRYEFAYVHELAGDAADDRVRERVALCRQAICAALGSAESEPDAIAAVALERLDSLWAEYDERFHSLAQRRHERAVLEATIREYVETVGTAHAKQCGRLAGETGGELIGPTIPLARSVGVSPPAGPTDGEPALEIEAPVDYVYGDDDTIVGVRFVPTCRSLGLLRYRSSWTGDVSALFANHFDPARDVFEPGPVAALFETSVVLEGLRNLCDRLELDRRCRYVQIPLAERSSTSVNWVRGTVEAAIEPTELTDVYVDDITYGMTHEHRNETVDDRLESVVDRLASGAFDPTDRWERIRRNACPDCPYTVGCEEYVAAEVEFDG</sequence>